<proteinExistence type="inferred from homology"/>
<organism evidence="3 4">
    <name type="scientific">Symbiochloris irregularis</name>
    <dbReference type="NCBI Taxonomy" id="706552"/>
    <lineage>
        <taxon>Eukaryota</taxon>
        <taxon>Viridiplantae</taxon>
        <taxon>Chlorophyta</taxon>
        <taxon>core chlorophytes</taxon>
        <taxon>Trebouxiophyceae</taxon>
        <taxon>Trebouxiales</taxon>
        <taxon>Trebouxiaceae</taxon>
        <taxon>Symbiochloris</taxon>
    </lineage>
</organism>
<dbReference type="PRINTS" id="PR00081">
    <property type="entry name" value="GDHRDH"/>
</dbReference>
<dbReference type="EMBL" id="JALJOQ010000058">
    <property type="protein sequence ID" value="KAK9803537.1"/>
    <property type="molecule type" value="Genomic_DNA"/>
</dbReference>
<dbReference type="GO" id="GO:0016020">
    <property type="term" value="C:membrane"/>
    <property type="evidence" value="ECO:0007669"/>
    <property type="project" value="TreeGrafter"/>
</dbReference>
<dbReference type="InterPro" id="IPR002347">
    <property type="entry name" value="SDR_fam"/>
</dbReference>
<comment type="similarity">
    <text evidence="1">Belongs to the short-chain dehydrogenases/reductases (SDR) family.</text>
</comment>
<evidence type="ECO:0000256" key="2">
    <source>
        <dbReference type="ARBA" id="ARBA00023002"/>
    </source>
</evidence>
<protein>
    <submittedName>
        <fullName evidence="3">Uncharacterized protein</fullName>
    </submittedName>
</protein>
<dbReference type="Pfam" id="PF00106">
    <property type="entry name" value="adh_short"/>
    <property type="match status" value="1"/>
</dbReference>
<sequence>MTPKAGLLTDKVILVTGASRGIGQCIAETYAQHGAELILTAEPDKQGDLDKVAQTCKKHGSKEAHVLCCDLTDKQQIDTLAKNIFKQRSGGVHVLVNNAGTLGPLDFDKGEHMGQGPLDGDPDEWERMYQANVLANMRLVRLLCPAMKDAGEGWVININSSNGLKPSPATAAYCTSKWGMRGWSLTCHEAMKEHGIRVTTIYPPAVSTPMTWERPDMDPVTELEAQPEDIAEAALLPFKCSQNTLPVEIMIQTLKNYKK</sequence>
<name>A0AAW1P2J6_9CHLO</name>
<comment type="caution">
    <text evidence="3">The sequence shown here is derived from an EMBL/GenBank/DDBJ whole genome shotgun (WGS) entry which is preliminary data.</text>
</comment>
<evidence type="ECO:0000313" key="4">
    <source>
        <dbReference type="Proteomes" id="UP001465755"/>
    </source>
</evidence>
<dbReference type="Gene3D" id="3.40.50.720">
    <property type="entry name" value="NAD(P)-binding Rossmann-like Domain"/>
    <property type="match status" value="1"/>
</dbReference>
<keyword evidence="2" id="KW-0560">Oxidoreductase</keyword>
<dbReference type="Proteomes" id="UP001465755">
    <property type="component" value="Unassembled WGS sequence"/>
</dbReference>
<dbReference type="PANTHER" id="PTHR44196">
    <property type="entry name" value="DEHYDROGENASE/REDUCTASE SDR FAMILY MEMBER 7B"/>
    <property type="match status" value="1"/>
</dbReference>
<keyword evidence="4" id="KW-1185">Reference proteome</keyword>
<reference evidence="3 4" key="1">
    <citation type="journal article" date="2024" name="Nat. Commun.">
        <title>Phylogenomics reveals the evolutionary origins of lichenization in chlorophyte algae.</title>
        <authorList>
            <person name="Puginier C."/>
            <person name="Libourel C."/>
            <person name="Otte J."/>
            <person name="Skaloud P."/>
            <person name="Haon M."/>
            <person name="Grisel S."/>
            <person name="Petersen M."/>
            <person name="Berrin J.G."/>
            <person name="Delaux P.M."/>
            <person name="Dal Grande F."/>
            <person name="Keller J."/>
        </authorList>
    </citation>
    <scope>NUCLEOTIDE SEQUENCE [LARGE SCALE GENOMIC DNA]</scope>
    <source>
        <strain evidence="3 4">SAG 2036</strain>
    </source>
</reference>
<accession>A0AAW1P2J6</accession>
<dbReference type="InterPro" id="IPR036291">
    <property type="entry name" value="NAD(P)-bd_dom_sf"/>
</dbReference>
<gene>
    <name evidence="3" type="ORF">WJX73_005670</name>
</gene>
<evidence type="ECO:0000313" key="3">
    <source>
        <dbReference type="EMBL" id="KAK9803537.1"/>
    </source>
</evidence>
<dbReference type="CDD" id="cd05233">
    <property type="entry name" value="SDR_c"/>
    <property type="match status" value="1"/>
</dbReference>
<dbReference type="AlphaFoldDB" id="A0AAW1P2J6"/>
<evidence type="ECO:0000256" key="1">
    <source>
        <dbReference type="ARBA" id="ARBA00006484"/>
    </source>
</evidence>
<dbReference type="GO" id="GO:0016491">
    <property type="term" value="F:oxidoreductase activity"/>
    <property type="evidence" value="ECO:0007669"/>
    <property type="project" value="UniProtKB-KW"/>
</dbReference>
<dbReference type="PANTHER" id="PTHR44196:SF1">
    <property type="entry name" value="DEHYDROGENASE_REDUCTASE SDR FAMILY MEMBER 7B"/>
    <property type="match status" value="1"/>
</dbReference>
<dbReference type="SUPFAM" id="SSF51735">
    <property type="entry name" value="NAD(P)-binding Rossmann-fold domains"/>
    <property type="match status" value="1"/>
</dbReference>